<evidence type="ECO:0000313" key="2">
    <source>
        <dbReference type="Proteomes" id="UP000789702"/>
    </source>
</evidence>
<feature type="non-terminal residue" evidence="1">
    <location>
        <position position="1"/>
    </location>
</feature>
<protein>
    <submittedName>
        <fullName evidence="1">12927_t:CDS:1</fullName>
    </submittedName>
</protein>
<organism evidence="1 2">
    <name type="scientific">Dentiscutata heterogama</name>
    <dbReference type="NCBI Taxonomy" id="1316150"/>
    <lineage>
        <taxon>Eukaryota</taxon>
        <taxon>Fungi</taxon>
        <taxon>Fungi incertae sedis</taxon>
        <taxon>Mucoromycota</taxon>
        <taxon>Glomeromycotina</taxon>
        <taxon>Glomeromycetes</taxon>
        <taxon>Diversisporales</taxon>
        <taxon>Gigasporaceae</taxon>
        <taxon>Dentiscutata</taxon>
    </lineage>
</organism>
<name>A0ACA9LKN7_9GLOM</name>
<evidence type="ECO:0000313" key="1">
    <source>
        <dbReference type="EMBL" id="CAG8536598.1"/>
    </source>
</evidence>
<gene>
    <name evidence="1" type="ORF">DHETER_LOCUS4611</name>
</gene>
<comment type="caution">
    <text evidence="1">The sequence shown here is derived from an EMBL/GenBank/DDBJ whole genome shotgun (WGS) entry which is preliminary data.</text>
</comment>
<dbReference type="Proteomes" id="UP000789702">
    <property type="component" value="Unassembled WGS sequence"/>
</dbReference>
<accession>A0ACA9LKN7</accession>
<reference evidence="1" key="1">
    <citation type="submission" date="2021-06" db="EMBL/GenBank/DDBJ databases">
        <authorList>
            <person name="Kallberg Y."/>
            <person name="Tangrot J."/>
            <person name="Rosling A."/>
        </authorList>
    </citation>
    <scope>NUCLEOTIDE SEQUENCE</scope>
    <source>
        <strain evidence="1">IL203A</strain>
    </source>
</reference>
<sequence length="71" mass="8161">KHNCNQTEFNLLYSSSEDVHHEETQMNMRIVYGYLAAIIIHLASLPVGCGLFNSHFRAWWSVTSSNSLPYM</sequence>
<keyword evidence="2" id="KW-1185">Reference proteome</keyword>
<dbReference type="EMBL" id="CAJVPU010004676">
    <property type="protein sequence ID" value="CAG8536598.1"/>
    <property type="molecule type" value="Genomic_DNA"/>
</dbReference>
<proteinExistence type="predicted"/>